<dbReference type="InterPro" id="IPR013785">
    <property type="entry name" value="Aldolase_TIM"/>
</dbReference>
<feature type="coiled-coil region" evidence="6">
    <location>
        <begin position="129"/>
        <end position="156"/>
    </location>
</feature>
<dbReference type="PANTHER" id="PTHR32332:SF18">
    <property type="entry name" value="2-NITROPROPANE DIOXYGENASE"/>
    <property type="match status" value="1"/>
</dbReference>
<dbReference type="Pfam" id="PF03060">
    <property type="entry name" value="NMO"/>
    <property type="match status" value="1"/>
</dbReference>
<sequence>MSKFKPLVIGDLVVKKPVIQGGMGVGISLHRLAGAVAKAGGMGLISTAQIGFREPDFTTNFIEANLRAIRREFKKAREIAPEGAIGFNIMVATKHYDMWVKEAVCAGADAIVSGAGLPVSLPEYAEAAYAEMKAAYEEMKARLDQVKTGAAELKASCEELCRKLSRRTKLAPIVSTAKAAMVICRMWDRKYNRVPDFIVVEGPLAGGHLGFSKEQLAQFGADTDDVEKTYNQAAYDEEVRAIIKVVRDYEKKYDTHIPVVTAGGIYTHEDVVHQFDLGAEGVQVATRFVTTEECDAPKIYKQAYINAEKKDIVITQSPVGMPGRAILNPFLKKIKAGERPPIRSCFQCLEHCDIKTIPYCITKALVNAAEGDEDAALLFCGSNAYRADRIETVDGVMKALLCG</sequence>
<reference evidence="7 8" key="1">
    <citation type="submission" date="2024-04" db="EMBL/GenBank/DDBJ databases">
        <title>Defined microbial consortia suppress multidrug-resistant proinflammatory Enterobacteriaceae via ecological control.</title>
        <authorList>
            <person name="Furuichi M."/>
            <person name="Kawaguchi T."/>
            <person name="Pust M."/>
            <person name="Yasuma K."/>
            <person name="Plichta D."/>
            <person name="Hasegawa N."/>
            <person name="Ohya T."/>
            <person name="Bhattarai S."/>
            <person name="Sasajima S."/>
            <person name="Aoto Y."/>
            <person name="Tuganbaev T."/>
            <person name="Yaginuma M."/>
            <person name="Ueda M."/>
            <person name="Okahashi N."/>
            <person name="Amafuji K."/>
            <person name="Kiridooshi Y."/>
            <person name="Sugita K."/>
            <person name="Strazar M."/>
            <person name="Skelly A."/>
            <person name="Suda W."/>
            <person name="Hattori M."/>
            <person name="Nakamoto N."/>
            <person name="Caballero S."/>
            <person name="Norman J."/>
            <person name="Olle B."/>
            <person name="Tanoue T."/>
            <person name="Arita M."/>
            <person name="Bucci V."/>
            <person name="Atarashi K."/>
            <person name="Xavier R."/>
            <person name="Honda K."/>
        </authorList>
    </citation>
    <scope>NUCLEOTIDE SEQUENCE [LARGE SCALE GENOMIC DNA]</scope>
    <source>
        <strain evidence="8">f13</strain>
    </source>
</reference>
<dbReference type="EMBL" id="BAABXL010000001">
    <property type="protein sequence ID" value="GAA6267014.1"/>
    <property type="molecule type" value="Genomic_DNA"/>
</dbReference>
<protein>
    <recommendedName>
        <fullName evidence="2">Probable nitronate monooxygenase</fullName>
    </recommendedName>
</protein>
<keyword evidence="8" id="KW-1185">Reference proteome</keyword>
<gene>
    <name evidence="7" type="ORF">F130042H8_00740</name>
</gene>
<evidence type="ECO:0000256" key="4">
    <source>
        <dbReference type="ARBA" id="ARBA00022643"/>
    </source>
</evidence>
<evidence type="ECO:0000256" key="3">
    <source>
        <dbReference type="ARBA" id="ARBA00022630"/>
    </source>
</evidence>
<accession>A0ABQ0ASK0</accession>
<dbReference type="GO" id="GO:0004497">
    <property type="term" value="F:monooxygenase activity"/>
    <property type="evidence" value="ECO:0007669"/>
    <property type="project" value="UniProtKB-KW"/>
</dbReference>
<evidence type="ECO:0000256" key="2">
    <source>
        <dbReference type="ARBA" id="ARBA00013457"/>
    </source>
</evidence>
<dbReference type="PANTHER" id="PTHR32332">
    <property type="entry name" value="2-NITROPROPANE DIOXYGENASE"/>
    <property type="match status" value="1"/>
</dbReference>
<dbReference type="Proteomes" id="UP001600894">
    <property type="component" value="Unassembled WGS sequence"/>
</dbReference>
<proteinExistence type="predicted"/>
<dbReference type="CDD" id="cd04730">
    <property type="entry name" value="NPD_like"/>
    <property type="match status" value="1"/>
</dbReference>
<organism evidence="7 8">
    <name type="scientific">Enterocloster alcoholdehydrogenati</name>
    <dbReference type="NCBI Taxonomy" id="2547410"/>
    <lineage>
        <taxon>Bacteria</taxon>
        <taxon>Bacillati</taxon>
        <taxon>Bacillota</taxon>
        <taxon>Clostridia</taxon>
        <taxon>Lachnospirales</taxon>
        <taxon>Lachnospiraceae</taxon>
        <taxon>Enterocloster</taxon>
    </lineage>
</organism>
<evidence type="ECO:0000313" key="7">
    <source>
        <dbReference type="EMBL" id="GAA6267014.1"/>
    </source>
</evidence>
<keyword evidence="7" id="KW-0503">Monooxygenase</keyword>
<evidence type="ECO:0000256" key="6">
    <source>
        <dbReference type="SAM" id="Coils"/>
    </source>
</evidence>
<evidence type="ECO:0000256" key="5">
    <source>
        <dbReference type="ARBA" id="ARBA00023002"/>
    </source>
</evidence>
<keyword evidence="5" id="KW-0560">Oxidoreductase</keyword>
<evidence type="ECO:0000256" key="1">
    <source>
        <dbReference type="ARBA" id="ARBA00003535"/>
    </source>
</evidence>
<keyword evidence="3" id="KW-0285">Flavoprotein</keyword>
<dbReference type="Gene3D" id="3.20.20.70">
    <property type="entry name" value="Aldolase class I"/>
    <property type="match status" value="1"/>
</dbReference>
<dbReference type="SUPFAM" id="SSF51412">
    <property type="entry name" value="Inosine monophosphate dehydrogenase (IMPDH)"/>
    <property type="match status" value="1"/>
</dbReference>
<comment type="caution">
    <text evidence="7">The sequence shown here is derived from an EMBL/GenBank/DDBJ whole genome shotgun (WGS) entry which is preliminary data.</text>
</comment>
<evidence type="ECO:0000313" key="8">
    <source>
        <dbReference type="Proteomes" id="UP001600894"/>
    </source>
</evidence>
<comment type="function">
    <text evidence="1">Nitronate monooxygenase that uses molecular oxygen to catalyze the oxidative denitrification of alkyl nitronates. Acts on propionate 3-nitronate (P3N), the presumed physiological substrate. Probably functions in the detoxification of P3N, a metabolic poison produced by plants and fungi as a defense mechanism.</text>
</comment>
<keyword evidence="4" id="KW-0288">FMN</keyword>
<dbReference type="RefSeq" id="WP_176255847.1">
    <property type="nucleotide sequence ID" value="NZ_BAABXL010000001.1"/>
</dbReference>
<keyword evidence="6" id="KW-0175">Coiled coil</keyword>
<dbReference type="InterPro" id="IPR004136">
    <property type="entry name" value="NMO"/>
</dbReference>
<name>A0ABQ0ASK0_9FIRM</name>